<evidence type="ECO:0000259" key="12">
    <source>
        <dbReference type="PROSITE" id="PS50102"/>
    </source>
</evidence>
<gene>
    <name evidence="13" type="ORF">BJ508DRAFT_411979</name>
</gene>
<dbReference type="GO" id="GO:0003729">
    <property type="term" value="F:mRNA binding"/>
    <property type="evidence" value="ECO:0007669"/>
    <property type="project" value="TreeGrafter"/>
</dbReference>
<feature type="domain" description="RRM" evidence="12">
    <location>
        <begin position="3"/>
        <end position="75"/>
    </location>
</feature>
<evidence type="ECO:0000313" key="14">
    <source>
        <dbReference type="Proteomes" id="UP000275078"/>
    </source>
</evidence>
<evidence type="ECO:0000313" key="13">
    <source>
        <dbReference type="EMBL" id="RPA85592.1"/>
    </source>
</evidence>
<dbReference type="STRING" id="1160509.A0A3N4IHH0"/>
<dbReference type="InterPro" id="IPR035979">
    <property type="entry name" value="RBD_domain_sf"/>
</dbReference>
<sequence>MSSRIFIRGLPPRYSDNELKKHFSQTSQITDCKYIPHRRIAYVGYKTVEDAQKAVDYFNRTFIRMSRINVEIARAIDDSLLPRPWSAHTPGSTAYQKKQEEAAKKDEKPTDSNDKPNLKRKRDHVVPSKDEIAADPKLQEFLSVMGPQSKNKTWTNDDLVTLMQGPKEVQVPVVEANDTDDEYETIPALTKKPTQQATIPIQPEIVNNVQPILTRTDDDNKDTDMNDESTEDKAPVSDADWLRGKTSRLLDLAEEDDTLLARLDQPTGGQESIPRPAGQDYSMEDVEQTDRQTSPEKVSEKHEAREDAQPSERDVAIQTISETGRLFVRNLAYTATEDDLREHFASYGTLKEVHLPVDAAKKATKGFGYILYEEPTSAIKAFESLDKTIFQGRLLHILAAAPKRDNKLDEFALSKLPLKKQRELKKKMAASTSSFNWNSMYMNADAVMSSIAHRLGVSKSEILDPTSADAAVVQAHAETNIIQETKAYFKVNGIDLTAFERKQKDDRVILIKNFPFGTRVDELKDMLIEFGPVNRVLMPPAGTIAVAEFQQAPHARAAFASLAYRRFKDSILFLEKGPKDLFIADYDPAKALAALSTADKGKSAKLSATELLEAATPDEAVSSSSLYVRNLSFNTTQQAFTELFKPLDGFLTARVKTKPDPKNPGKTLSMGFGFVEFRTKEQAAVAMAALNGHTLDGHQLAIKASHKGLDAVEERKKDEKNKKAAMGRTKLIVKNLPFEATKKDIMSLFSQYGKLRSIRMPKKFGSHSRGFAFAEFITTKDAQTAMDSLRDTHLLGRKLVIDYAEQDAADAEEEIERMTKKAKKNEGTLLAHKYRETQKRSKFEIAGAGEDDGLTGE</sequence>
<dbReference type="SUPFAM" id="SSF54928">
    <property type="entry name" value="RNA-binding domain, RBD"/>
    <property type="match status" value="4"/>
</dbReference>
<feature type="compositionally biased region" description="Basic and acidic residues" evidence="11">
    <location>
        <begin position="97"/>
        <end position="117"/>
    </location>
</feature>
<name>A0A3N4IHH0_ASCIM</name>
<evidence type="ECO:0000256" key="8">
    <source>
        <dbReference type="ARBA" id="ARBA00023274"/>
    </source>
</evidence>
<feature type="region of interest" description="Disordered" evidence="11">
    <location>
        <begin position="81"/>
        <end position="131"/>
    </location>
</feature>
<dbReference type="SMART" id="SM00360">
    <property type="entry name" value="RRM"/>
    <property type="match status" value="5"/>
</dbReference>
<organism evidence="13 14">
    <name type="scientific">Ascobolus immersus RN42</name>
    <dbReference type="NCBI Taxonomy" id="1160509"/>
    <lineage>
        <taxon>Eukaryota</taxon>
        <taxon>Fungi</taxon>
        <taxon>Dikarya</taxon>
        <taxon>Ascomycota</taxon>
        <taxon>Pezizomycotina</taxon>
        <taxon>Pezizomycetes</taxon>
        <taxon>Pezizales</taxon>
        <taxon>Ascobolaceae</taxon>
        <taxon>Ascobolus</taxon>
    </lineage>
</organism>
<dbReference type="InterPro" id="IPR000504">
    <property type="entry name" value="RRM_dom"/>
</dbReference>
<keyword evidence="5" id="KW-0677">Repeat</keyword>
<reference evidence="13 14" key="1">
    <citation type="journal article" date="2018" name="Nat. Ecol. Evol.">
        <title>Pezizomycetes genomes reveal the molecular basis of ectomycorrhizal truffle lifestyle.</title>
        <authorList>
            <person name="Murat C."/>
            <person name="Payen T."/>
            <person name="Noel B."/>
            <person name="Kuo A."/>
            <person name="Morin E."/>
            <person name="Chen J."/>
            <person name="Kohler A."/>
            <person name="Krizsan K."/>
            <person name="Balestrini R."/>
            <person name="Da Silva C."/>
            <person name="Montanini B."/>
            <person name="Hainaut M."/>
            <person name="Levati E."/>
            <person name="Barry K.W."/>
            <person name="Belfiori B."/>
            <person name="Cichocki N."/>
            <person name="Clum A."/>
            <person name="Dockter R.B."/>
            <person name="Fauchery L."/>
            <person name="Guy J."/>
            <person name="Iotti M."/>
            <person name="Le Tacon F."/>
            <person name="Lindquist E.A."/>
            <person name="Lipzen A."/>
            <person name="Malagnac F."/>
            <person name="Mello A."/>
            <person name="Molinier V."/>
            <person name="Miyauchi S."/>
            <person name="Poulain J."/>
            <person name="Riccioni C."/>
            <person name="Rubini A."/>
            <person name="Sitrit Y."/>
            <person name="Splivallo R."/>
            <person name="Traeger S."/>
            <person name="Wang M."/>
            <person name="Zifcakova L."/>
            <person name="Wipf D."/>
            <person name="Zambonelli A."/>
            <person name="Paolocci F."/>
            <person name="Nowrousian M."/>
            <person name="Ottonello S."/>
            <person name="Baldrian P."/>
            <person name="Spatafora J.W."/>
            <person name="Henrissat B."/>
            <person name="Nagy L.G."/>
            <person name="Aury J.M."/>
            <person name="Wincker P."/>
            <person name="Grigoriev I.V."/>
            <person name="Bonfante P."/>
            <person name="Martin F.M."/>
        </authorList>
    </citation>
    <scope>NUCLEOTIDE SEQUENCE [LARGE SCALE GENOMIC DNA]</scope>
    <source>
        <strain evidence="13 14">RN42</strain>
    </source>
</reference>
<evidence type="ECO:0000256" key="5">
    <source>
        <dbReference type="ARBA" id="ARBA00022737"/>
    </source>
</evidence>
<keyword evidence="14" id="KW-1185">Reference proteome</keyword>
<dbReference type="Pfam" id="PF00076">
    <property type="entry name" value="RRM_1"/>
    <property type="match status" value="5"/>
</dbReference>
<dbReference type="Gene3D" id="3.30.70.330">
    <property type="match status" value="5"/>
</dbReference>
<feature type="domain" description="RRM" evidence="12">
    <location>
        <begin position="729"/>
        <end position="806"/>
    </location>
</feature>
<dbReference type="FunFam" id="3.30.70.330:FF:000247">
    <property type="entry name" value="Multiple RNA-binding domain-containing protein 1"/>
    <property type="match status" value="1"/>
</dbReference>
<comment type="similarity">
    <text evidence="2">Belongs to the RRM MRD1 family.</text>
</comment>
<evidence type="ECO:0000256" key="1">
    <source>
        <dbReference type="ARBA" id="ARBA00004123"/>
    </source>
</evidence>
<keyword evidence="10" id="KW-0175">Coiled coil</keyword>
<keyword evidence="6 9" id="KW-0694">RNA-binding</keyword>
<dbReference type="CDD" id="cd12320">
    <property type="entry name" value="RRM6_RBM19_RRM5_MRD1"/>
    <property type="match status" value="1"/>
</dbReference>
<evidence type="ECO:0000256" key="2">
    <source>
        <dbReference type="ARBA" id="ARBA00008033"/>
    </source>
</evidence>
<evidence type="ECO:0000256" key="10">
    <source>
        <dbReference type="SAM" id="Coils"/>
    </source>
</evidence>
<keyword evidence="8" id="KW-0687">Ribonucleoprotein</keyword>
<keyword evidence="4" id="KW-0698">rRNA processing</keyword>
<feature type="domain" description="RRM" evidence="12">
    <location>
        <begin position="324"/>
        <end position="402"/>
    </location>
</feature>
<dbReference type="InterPro" id="IPR051945">
    <property type="entry name" value="RRM_MRD1_RNA_proc_ribogen"/>
</dbReference>
<evidence type="ECO:0000256" key="9">
    <source>
        <dbReference type="PROSITE-ProRule" id="PRU00176"/>
    </source>
</evidence>
<dbReference type="InterPro" id="IPR012677">
    <property type="entry name" value="Nucleotide-bd_a/b_plait_sf"/>
</dbReference>
<feature type="region of interest" description="Disordered" evidence="11">
    <location>
        <begin position="206"/>
        <end position="239"/>
    </location>
</feature>
<keyword evidence="7" id="KW-0539">Nucleus</keyword>
<proteinExistence type="inferred from homology"/>
<dbReference type="OrthoDB" id="439639at2759"/>
<dbReference type="Proteomes" id="UP000275078">
    <property type="component" value="Unassembled WGS sequence"/>
</dbReference>
<feature type="compositionally biased region" description="Basic and acidic residues" evidence="11">
    <location>
        <begin position="215"/>
        <end position="224"/>
    </location>
</feature>
<dbReference type="PROSITE" id="PS50102">
    <property type="entry name" value="RRM"/>
    <property type="match status" value="4"/>
</dbReference>
<feature type="region of interest" description="Disordered" evidence="11">
    <location>
        <begin position="261"/>
        <end position="314"/>
    </location>
</feature>
<evidence type="ECO:0000256" key="11">
    <source>
        <dbReference type="SAM" id="MobiDB-lite"/>
    </source>
</evidence>
<dbReference type="GO" id="GO:0005634">
    <property type="term" value="C:nucleus"/>
    <property type="evidence" value="ECO:0007669"/>
    <property type="project" value="UniProtKB-SubCell"/>
</dbReference>
<comment type="subcellular location">
    <subcellularLocation>
        <location evidence="1">Nucleus</location>
    </subcellularLocation>
</comment>
<dbReference type="EMBL" id="ML119653">
    <property type="protein sequence ID" value="RPA85592.1"/>
    <property type="molecule type" value="Genomic_DNA"/>
</dbReference>
<evidence type="ECO:0000256" key="7">
    <source>
        <dbReference type="ARBA" id="ARBA00023242"/>
    </source>
</evidence>
<evidence type="ECO:0000256" key="3">
    <source>
        <dbReference type="ARBA" id="ARBA00013428"/>
    </source>
</evidence>
<feature type="coiled-coil region" evidence="10">
    <location>
        <begin position="801"/>
        <end position="828"/>
    </location>
</feature>
<protein>
    <recommendedName>
        <fullName evidence="3">Multiple RNA-binding domain-containing protein 1</fullName>
    </recommendedName>
</protein>
<dbReference type="PANTHER" id="PTHR48039:SF5">
    <property type="entry name" value="RNA-BINDING PROTEIN 28"/>
    <property type="match status" value="1"/>
</dbReference>
<dbReference type="CDD" id="cd12316">
    <property type="entry name" value="RRM3_RBM19_RRM2_MRD1"/>
    <property type="match status" value="1"/>
</dbReference>
<feature type="domain" description="RRM" evidence="12">
    <location>
        <begin position="624"/>
        <end position="707"/>
    </location>
</feature>
<dbReference type="PANTHER" id="PTHR48039">
    <property type="entry name" value="RNA-BINDING MOTIF PROTEIN 14B"/>
    <property type="match status" value="1"/>
</dbReference>
<evidence type="ECO:0000256" key="4">
    <source>
        <dbReference type="ARBA" id="ARBA00022552"/>
    </source>
</evidence>
<accession>A0A3N4IHH0</accession>
<dbReference type="GO" id="GO:1990904">
    <property type="term" value="C:ribonucleoprotein complex"/>
    <property type="evidence" value="ECO:0007669"/>
    <property type="project" value="UniProtKB-KW"/>
</dbReference>
<evidence type="ECO:0000256" key="6">
    <source>
        <dbReference type="ARBA" id="ARBA00022884"/>
    </source>
</evidence>
<dbReference type="AlphaFoldDB" id="A0A3N4IHH0"/>
<dbReference type="GO" id="GO:0006364">
    <property type="term" value="P:rRNA processing"/>
    <property type="evidence" value="ECO:0007669"/>
    <property type="project" value="UniProtKB-KW"/>
</dbReference>
<feature type="compositionally biased region" description="Basic and acidic residues" evidence="11">
    <location>
        <begin position="288"/>
        <end position="314"/>
    </location>
</feature>